<dbReference type="CDD" id="cd04184">
    <property type="entry name" value="GT2_RfbC_Mx_like"/>
    <property type="match status" value="1"/>
</dbReference>
<feature type="coiled-coil region" evidence="1">
    <location>
        <begin position="538"/>
        <end position="565"/>
    </location>
</feature>
<dbReference type="SUPFAM" id="SSF53448">
    <property type="entry name" value="Nucleotide-diphospho-sugar transferases"/>
    <property type="match status" value="3"/>
</dbReference>
<name>A0A1H9BJG8_9GAMM</name>
<reference evidence="3 4" key="1">
    <citation type="submission" date="2016-10" db="EMBL/GenBank/DDBJ databases">
        <authorList>
            <person name="de Groot N.N."/>
        </authorList>
    </citation>
    <scope>NUCLEOTIDE SEQUENCE [LARGE SCALE GENOMIC DNA]</scope>
    <source>
        <strain evidence="3 4">B7-7</strain>
    </source>
</reference>
<keyword evidence="3" id="KW-0808">Transferase</keyword>
<dbReference type="SUPFAM" id="SSF102588">
    <property type="entry name" value="LmbE-like"/>
    <property type="match status" value="1"/>
</dbReference>
<dbReference type="InterPro" id="IPR050834">
    <property type="entry name" value="Glycosyltransf_2"/>
</dbReference>
<dbReference type="PANTHER" id="PTHR43685">
    <property type="entry name" value="GLYCOSYLTRANSFERASE"/>
    <property type="match status" value="1"/>
</dbReference>
<dbReference type="InterPro" id="IPR003737">
    <property type="entry name" value="GlcNAc_PI_deacetylase-related"/>
</dbReference>
<dbReference type="Pfam" id="PF00535">
    <property type="entry name" value="Glycos_transf_2"/>
    <property type="match status" value="3"/>
</dbReference>
<gene>
    <name evidence="3" type="ORF">SAMN05421693_10954</name>
</gene>
<sequence length="1221" mass="137016">MVTEDHYLPFGVGDLPSGHWLVLAPHADDETFGMGGAIIRAREAGTAVSVIILTDGAQGGSGTDLVQAREQEARTAAEQLGGLELDFWRCPDRGLVADEALIQRLTQYIEDQGYSAVFFPMPGEPHPDHRATAHLAWEALRRCRFAPIPIGYEISVQGLTNCLVDISSVVERKTRVMAVYQSQQGENAYTERVLALNQSRTWSLPRSVSHAEAFFLWPRRDSPLLDVWAEQLLPRLAPAALARNRPLVSVIIRTRNRQTLLEQAIRSVAAQTWPRLELVVVNDGGTEVATEVAAAQGGVIQQVRYLSLTDHPGRSAAANRGMEAATGTLLMFLDDDDWLLPGHVAGLVQALEQTPEAIGAYSNVSAVRREGEHWVEVRRFSAPFDPARFAYENYLPIHSVLFHRRIMEQGCRFPETLDVYEDWAFWTLVTGQGVLIHVDQTTACYRIYDNSGFGVHADPERVNRSLVPFVQWARTHWSDEHLSILVRRASAMAEIQRREQAMIADLDRQAGEQAATLSAHRQEIRVRDERIVQQDVRIATLDDTLSRQQAELTALQGQLAALQGQLALLHASRSWRLTAPLRLLGRLARRTRDMARAGHPLLRRHGWRGLLDRGWHVLRREGITGLKARLHHHATLNAHIPRSAPPCQGQAALAWEPDPGHYRLVEGGGNYVYVPPRRPAHLDAWLTTLKAPPRFSIVVPVYNTPPILLQALLDSVTAQWYPHWELILADDASPSTETRQALTRISDGRVKVLHLDTNQGIAGATNAAIAAAGGEFVVFLDHDDELTPDCLYELALCIQREQPDFIYSDEDKITPQGHFTEPHFKPDWSPDTIMSTMYTCHVSCIRRTLLARIGGLRSEYDGCQDWDLILRVAERTDRISHVPKVLYHWRILPASVASDLAAKPYVLAASKKAREDALQRRGLFGELEPVPGFPAYCRVRYHLRGNPLVSIIIPTRDNPAVLRRCIDALPPPSNQSQYEILIMDNGSVTPEARRYLDTLPTRHPHIRVLRHDAPFNFSELNNLAVQASRGDLLLFLNDDTEVITPDWLERLGGYAQLPHVGAVGAKLLYPGGHTIQHAGLVNLQAGPGHAFLHRPADHPGYFMRNLLEYNWLAVTGACLMISREKFMRVGGFDETFPIAYNDVELCIRLHEAGLYNLVCPAVSLIHHESVSRGPDHLDPAKRERLRGELRRLYALHPRYFQHDPFHNPNLHPDSVHFDLAC</sequence>
<keyword evidence="4" id="KW-1185">Reference proteome</keyword>
<dbReference type="InterPro" id="IPR029044">
    <property type="entry name" value="Nucleotide-diphossugar_trans"/>
</dbReference>
<feature type="domain" description="Glycosyltransferase 2-like" evidence="2">
    <location>
        <begin position="249"/>
        <end position="369"/>
    </location>
</feature>
<feature type="domain" description="Glycosyltransferase 2-like" evidence="2">
    <location>
        <begin position="696"/>
        <end position="823"/>
    </location>
</feature>
<dbReference type="GO" id="GO:0016740">
    <property type="term" value="F:transferase activity"/>
    <property type="evidence" value="ECO:0007669"/>
    <property type="project" value="UniProtKB-KW"/>
</dbReference>
<dbReference type="PANTHER" id="PTHR43685:SF2">
    <property type="entry name" value="GLYCOSYLTRANSFERASE 2-LIKE DOMAIN-CONTAINING PROTEIN"/>
    <property type="match status" value="1"/>
</dbReference>
<protein>
    <submittedName>
        <fullName evidence="3">Glycosyltransferase, GT2 family</fullName>
    </submittedName>
</protein>
<dbReference type="CDD" id="cd04186">
    <property type="entry name" value="GT_2_like_c"/>
    <property type="match status" value="1"/>
</dbReference>
<accession>A0A1H9BJG8</accession>
<dbReference type="Pfam" id="PF02585">
    <property type="entry name" value="PIG-L"/>
    <property type="match status" value="1"/>
</dbReference>
<dbReference type="Proteomes" id="UP000199496">
    <property type="component" value="Unassembled WGS sequence"/>
</dbReference>
<dbReference type="GO" id="GO:0044010">
    <property type="term" value="P:single-species biofilm formation"/>
    <property type="evidence" value="ECO:0007669"/>
    <property type="project" value="TreeGrafter"/>
</dbReference>
<keyword evidence="1" id="KW-0175">Coiled coil</keyword>
<dbReference type="InterPro" id="IPR024078">
    <property type="entry name" value="LmbE-like_dom_sf"/>
</dbReference>
<dbReference type="CDD" id="cd00761">
    <property type="entry name" value="Glyco_tranf_GTA_type"/>
    <property type="match status" value="1"/>
</dbReference>
<proteinExistence type="predicted"/>
<dbReference type="STRING" id="867345.SAMN05421693_10954"/>
<dbReference type="Gene3D" id="3.40.50.10320">
    <property type="entry name" value="LmbE-like"/>
    <property type="match status" value="1"/>
</dbReference>
<dbReference type="AlphaFoldDB" id="A0A1H9BJG8"/>
<dbReference type="EMBL" id="FOFO01000009">
    <property type="protein sequence ID" value="SEP89142.1"/>
    <property type="molecule type" value="Genomic_DNA"/>
</dbReference>
<dbReference type="InterPro" id="IPR001173">
    <property type="entry name" value="Glyco_trans_2-like"/>
</dbReference>
<evidence type="ECO:0000259" key="2">
    <source>
        <dbReference type="Pfam" id="PF00535"/>
    </source>
</evidence>
<evidence type="ECO:0000256" key="1">
    <source>
        <dbReference type="SAM" id="Coils"/>
    </source>
</evidence>
<feature type="domain" description="Glycosyltransferase 2-like" evidence="2">
    <location>
        <begin position="950"/>
        <end position="1128"/>
    </location>
</feature>
<dbReference type="RefSeq" id="WP_090205370.1">
    <property type="nucleotide sequence ID" value="NZ_FOFO01000009.1"/>
</dbReference>
<dbReference type="OrthoDB" id="9801954at2"/>
<evidence type="ECO:0000313" key="3">
    <source>
        <dbReference type="EMBL" id="SEP89142.1"/>
    </source>
</evidence>
<evidence type="ECO:0000313" key="4">
    <source>
        <dbReference type="Proteomes" id="UP000199496"/>
    </source>
</evidence>
<dbReference type="Gene3D" id="3.90.550.10">
    <property type="entry name" value="Spore Coat Polysaccharide Biosynthesis Protein SpsA, Chain A"/>
    <property type="match status" value="3"/>
</dbReference>
<organism evidence="3 4">
    <name type="scientific">Ectothiorhodospira magna</name>
    <dbReference type="NCBI Taxonomy" id="867345"/>
    <lineage>
        <taxon>Bacteria</taxon>
        <taxon>Pseudomonadati</taxon>
        <taxon>Pseudomonadota</taxon>
        <taxon>Gammaproteobacteria</taxon>
        <taxon>Chromatiales</taxon>
        <taxon>Ectothiorhodospiraceae</taxon>
        <taxon>Ectothiorhodospira</taxon>
    </lineage>
</organism>